<protein>
    <recommendedName>
        <fullName evidence="3">AAA+ ATPase domain-containing protein</fullName>
    </recommendedName>
</protein>
<organism evidence="1 2">
    <name type="scientific">Paracoccus mangrovi</name>
    <dbReference type="NCBI Taxonomy" id="1715645"/>
    <lineage>
        <taxon>Bacteria</taxon>
        <taxon>Pseudomonadati</taxon>
        <taxon>Pseudomonadota</taxon>
        <taxon>Alphaproteobacteria</taxon>
        <taxon>Rhodobacterales</taxon>
        <taxon>Paracoccaceae</taxon>
        <taxon>Paracoccus</taxon>
    </lineage>
</organism>
<evidence type="ECO:0000313" key="2">
    <source>
        <dbReference type="Proteomes" id="UP001595721"/>
    </source>
</evidence>
<gene>
    <name evidence="1" type="ORF">ACFOMH_18645</name>
</gene>
<dbReference type="RefSeq" id="WP_377746352.1">
    <property type="nucleotide sequence ID" value="NZ_JBHRXJ010000020.1"/>
</dbReference>
<dbReference type="Gene3D" id="3.40.50.300">
    <property type="entry name" value="P-loop containing nucleotide triphosphate hydrolases"/>
    <property type="match status" value="1"/>
</dbReference>
<name>A0ABV7RAL4_9RHOB</name>
<reference evidence="2" key="1">
    <citation type="journal article" date="2019" name="Int. J. Syst. Evol. Microbiol.">
        <title>The Global Catalogue of Microorganisms (GCM) 10K type strain sequencing project: providing services to taxonomists for standard genome sequencing and annotation.</title>
        <authorList>
            <consortium name="The Broad Institute Genomics Platform"/>
            <consortium name="The Broad Institute Genome Sequencing Center for Infectious Disease"/>
            <person name="Wu L."/>
            <person name="Ma J."/>
        </authorList>
    </citation>
    <scope>NUCLEOTIDE SEQUENCE [LARGE SCALE GENOMIC DNA]</scope>
    <source>
        <strain evidence="2">KCTC 42899</strain>
    </source>
</reference>
<evidence type="ECO:0000313" key="1">
    <source>
        <dbReference type="EMBL" id="MFC3530192.1"/>
    </source>
</evidence>
<dbReference type="Proteomes" id="UP001595721">
    <property type="component" value="Unassembled WGS sequence"/>
</dbReference>
<comment type="caution">
    <text evidence="1">The sequence shown here is derived from an EMBL/GenBank/DDBJ whole genome shotgun (WGS) entry which is preliminary data.</text>
</comment>
<keyword evidence="2" id="KW-1185">Reference proteome</keyword>
<accession>A0ABV7RAL4</accession>
<dbReference type="InterPro" id="IPR027417">
    <property type="entry name" value="P-loop_NTPase"/>
</dbReference>
<evidence type="ECO:0008006" key="3">
    <source>
        <dbReference type="Google" id="ProtNLM"/>
    </source>
</evidence>
<sequence>MVLYYGNDDTFASCETLNTAQFKHKADGQAVTSSYLKKTIQKFSETITGYEKSSPSDEVDKKLSFSFVPNCEFIDQLWEAIRYLQGGERPTSTAGLSQLKNLENWCKEKSVSPARLFSRTSFQAATENLAAQNLRLKRALCDWSAGADAQSRMRLFELTELAREKAGLRSQENNLIKREDVLDALGCDVEDLFPAETRFINVGEVIYRALQAEVSDLLNTSNIPVLLHAVGGVGKTVFVQSIALEWAEKYEVVAFDCFGGGAYRSEDQGRHLPKIGLLQVVNELAARGLRDPMLPSDNDTIGIVNATRKRLEQASKTVVEQSQKLGVLVVLDADNAQIEAEYRNQGAFPKLLLTSLARRPTENVKLLLTARTYRMSEVTGQSVIAQYEPPPFDSSEIKVFVKNRRESVSIGKLRWEVEPPSNMVKALGWQNSPRTLGR</sequence>
<dbReference type="SUPFAM" id="SSF52540">
    <property type="entry name" value="P-loop containing nucleoside triphosphate hydrolases"/>
    <property type="match status" value="1"/>
</dbReference>
<dbReference type="EMBL" id="JBHRXJ010000020">
    <property type="protein sequence ID" value="MFC3530192.1"/>
    <property type="molecule type" value="Genomic_DNA"/>
</dbReference>
<proteinExistence type="predicted"/>